<feature type="repeat" description="TPR" evidence="3">
    <location>
        <begin position="631"/>
        <end position="664"/>
    </location>
</feature>
<organism evidence="5 6">
    <name type="scientific">Oldenlandia corymbosa var. corymbosa</name>
    <dbReference type="NCBI Taxonomy" id="529605"/>
    <lineage>
        <taxon>Eukaryota</taxon>
        <taxon>Viridiplantae</taxon>
        <taxon>Streptophyta</taxon>
        <taxon>Embryophyta</taxon>
        <taxon>Tracheophyta</taxon>
        <taxon>Spermatophyta</taxon>
        <taxon>Magnoliopsida</taxon>
        <taxon>eudicotyledons</taxon>
        <taxon>Gunneridae</taxon>
        <taxon>Pentapetalae</taxon>
        <taxon>asterids</taxon>
        <taxon>lamiids</taxon>
        <taxon>Gentianales</taxon>
        <taxon>Rubiaceae</taxon>
        <taxon>Rubioideae</taxon>
        <taxon>Spermacoceae</taxon>
        <taxon>Hedyotis-Oldenlandia complex</taxon>
        <taxon>Oldenlandia</taxon>
    </lineage>
</organism>
<dbReference type="SUPFAM" id="SSF48452">
    <property type="entry name" value="TPR-like"/>
    <property type="match status" value="1"/>
</dbReference>
<dbReference type="Proteomes" id="UP001161247">
    <property type="component" value="Chromosome 6"/>
</dbReference>
<evidence type="ECO:0000256" key="4">
    <source>
        <dbReference type="SAM" id="MobiDB-lite"/>
    </source>
</evidence>
<dbReference type="Pfam" id="PF07719">
    <property type="entry name" value="TPR_2"/>
    <property type="match status" value="1"/>
</dbReference>
<keyword evidence="2 3" id="KW-0802">TPR repeat</keyword>
<accession>A0AAV1DLA1</accession>
<dbReference type="SMART" id="SM00028">
    <property type="entry name" value="TPR"/>
    <property type="match status" value="4"/>
</dbReference>
<dbReference type="EMBL" id="OX459123">
    <property type="protein sequence ID" value="CAI9108484.1"/>
    <property type="molecule type" value="Genomic_DNA"/>
</dbReference>
<dbReference type="Pfam" id="PF13181">
    <property type="entry name" value="TPR_8"/>
    <property type="match status" value="1"/>
</dbReference>
<feature type="repeat" description="TPR" evidence="3">
    <location>
        <begin position="665"/>
        <end position="698"/>
    </location>
</feature>
<dbReference type="PROSITE" id="PS50293">
    <property type="entry name" value="TPR_REGION"/>
    <property type="match status" value="1"/>
</dbReference>
<dbReference type="Gene3D" id="1.25.40.10">
    <property type="entry name" value="Tetratricopeptide repeat domain"/>
    <property type="match status" value="1"/>
</dbReference>
<evidence type="ECO:0000256" key="1">
    <source>
        <dbReference type="ARBA" id="ARBA00022737"/>
    </source>
</evidence>
<evidence type="ECO:0000256" key="2">
    <source>
        <dbReference type="ARBA" id="ARBA00022803"/>
    </source>
</evidence>
<proteinExistence type="predicted"/>
<dbReference type="InterPro" id="IPR044244">
    <property type="entry name" value="TTC27/Emw1"/>
</dbReference>
<evidence type="ECO:0000313" key="5">
    <source>
        <dbReference type="EMBL" id="CAI9108484.1"/>
    </source>
</evidence>
<dbReference type="AlphaFoldDB" id="A0AAV1DLA1"/>
<feature type="compositionally biased region" description="Polar residues" evidence="4">
    <location>
        <begin position="342"/>
        <end position="367"/>
    </location>
</feature>
<dbReference type="InterPro" id="IPR013105">
    <property type="entry name" value="TPR_2"/>
</dbReference>
<gene>
    <name evidence="5" type="ORF">OLC1_LOCUS16566</name>
</gene>
<dbReference type="PANTHER" id="PTHR16193">
    <property type="entry name" value="TETRATRICOPEPTIDE REPEAT PROTEIN 27"/>
    <property type="match status" value="1"/>
</dbReference>
<feature type="region of interest" description="Disordered" evidence="4">
    <location>
        <begin position="342"/>
        <end position="372"/>
    </location>
</feature>
<protein>
    <submittedName>
        <fullName evidence="5">OLC1v1008082C1</fullName>
    </submittedName>
</protein>
<dbReference type="PANTHER" id="PTHR16193:SF0">
    <property type="entry name" value="TETRATRICOPEPTIDE REPEAT PROTEIN 27"/>
    <property type="match status" value="1"/>
</dbReference>
<keyword evidence="1" id="KW-0677">Repeat</keyword>
<evidence type="ECO:0000313" key="6">
    <source>
        <dbReference type="Proteomes" id="UP001161247"/>
    </source>
</evidence>
<name>A0AAV1DLA1_OLDCO</name>
<dbReference type="InterPro" id="IPR011990">
    <property type="entry name" value="TPR-like_helical_dom_sf"/>
</dbReference>
<evidence type="ECO:0000256" key="3">
    <source>
        <dbReference type="PROSITE-ProRule" id="PRU00339"/>
    </source>
</evidence>
<keyword evidence="6" id="KW-1185">Reference proteome</keyword>
<sequence>MEEQAPPLPPPLRLLRSLELRLLRCTIPSDSPPSTSSPPHHPTTISHLQPLIETLLQFIESGNYIQALSSDAAKSVFKFDGSEVQFADSAESAELFYSQLVPQCVDVFIVSETCDENSQLEQCFRGFLVMAIGVAAFLAFTQSNITGPVEKFPASPLVPVGDNWVEWEAWAIKDIMSFGSDVQGKFSNLQHLVFAKVLLMKTKDLLLHKSISTGAVRSISWWLLRLLLVHQKLLDSLSSSLFDLLQVSSRESLHHFGALANVKNYWGLELSEEDASSMVSVLHLEVGIMELIYARVDSSGLHFELAEKESGLDLSLSGALGFRTKHQVEPRPQLILVSHKSNNEASSSVSNGIQGKVSSSGNSTSHQHPSETLEASDVLMAPRFLDDGITETDGQSGEVLNIAATQLKAVQQAVVLAHCLAIKKAARSEEYQMYKLGPFIQAIDSQHSSHFMIRYFCDILRIQWEATRTRTIQRALLMMTKLVETLNEPSPTIAERMYLCFAVNSPTIPAVRKEYGDLLVSCGLIGEALKVYEDLELWDNLIVCYTMLEKKAAAVELIKTELSKRPKDPRLWCSLGDVTLDETCYQKALEVSDNKSARAFRSLARSAYNRGDYQKSMVFWDSAMKINSLYSNGWFALGFAAMKAGDFEKALDGFTRCVQLDPENGEAWNNLGYLHMRNKKSKEAFVAFKEALKFKRKSWQLWDNFSTVATDIGYYGRAIEAVQEVLDLTSVKRVDVGLLKRIMLEIENQAANLHLETEANIDGDDNMHDSANSDIDFVQKSTTSEEGVATKREYENLMHMFGKILRQIVQSNAEAEIWGLYARWHKLKGDLRMCAEALLKQTRAYQGSDLWKDRERFVKFAQASLELSKVYQELSRQTGSQRELYTTEMHIKNIIKQGASFSDTQEYQDLLASLAEVQKALQNDSAQ</sequence>
<reference evidence="5" key="1">
    <citation type="submission" date="2023-03" db="EMBL/GenBank/DDBJ databases">
        <authorList>
            <person name="Julca I."/>
        </authorList>
    </citation>
    <scope>NUCLEOTIDE SEQUENCE</scope>
</reference>
<dbReference type="PROSITE" id="PS50005">
    <property type="entry name" value="TPR"/>
    <property type="match status" value="2"/>
</dbReference>
<dbReference type="InterPro" id="IPR019734">
    <property type="entry name" value="TPR_rpt"/>
</dbReference>